<keyword evidence="3" id="KW-1185">Reference proteome</keyword>
<accession>A0A7J6EFS6</accession>
<dbReference type="GO" id="GO:0003676">
    <property type="term" value="F:nucleic acid binding"/>
    <property type="evidence" value="ECO:0007669"/>
    <property type="project" value="InterPro"/>
</dbReference>
<dbReference type="Proteomes" id="UP000583929">
    <property type="component" value="Unassembled WGS sequence"/>
</dbReference>
<evidence type="ECO:0000313" key="2">
    <source>
        <dbReference type="EMBL" id="KAF4356530.1"/>
    </source>
</evidence>
<dbReference type="EMBL" id="JAATIQ010000428">
    <property type="protein sequence ID" value="KAF4356530.1"/>
    <property type="molecule type" value="Genomic_DNA"/>
</dbReference>
<gene>
    <name evidence="2" type="ORF">G4B88_001078</name>
</gene>
<evidence type="ECO:0000259" key="1">
    <source>
        <dbReference type="Pfam" id="PF13456"/>
    </source>
</evidence>
<protein>
    <recommendedName>
        <fullName evidence="1">RNase H type-1 domain-containing protein</fullName>
    </recommendedName>
</protein>
<evidence type="ECO:0000313" key="3">
    <source>
        <dbReference type="Proteomes" id="UP000583929"/>
    </source>
</evidence>
<organism evidence="2 3">
    <name type="scientific">Cannabis sativa</name>
    <name type="common">Hemp</name>
    <name type="synonym">Marijuana</name>
    <dbReference type="NCBI Taxonomy" id="3483"/>
    <lineage>
        <taxon>Eukaryota</taxon>
        <taxon>Viridiplantae</taxon>
        <taxon>Streptophyta</taxon>
        <taxon>Embryophyta</taxon>
        <taxon>Tracheophyta</taxon>
        <taxon>Spermatophyta</taxon>
        <taxon>Magnoliopsida</taxon>
        <taxon>eudicotyledons</taxon>
        <taxon>Gunneridae</taxon>
        <taxon>Pentapetalae</taxon>
        <taxon>rosids</taxon>
        <taxon>fabids</taxon>
        <taxon>Rosales</taxon>
        <taxon>Cannabaceae</taxon>
        <taxon>Cannabis</taxon>
    </lineage>
</organism>
<comment type="caution">
    <text evidence="2">The sequence shown here is derived from an EMBL/GenBank/DDBJ whole genome shotgun (WGS) entry which is preliminary data.</text>
</comment>
<dbReference type="GO" id="GO:0004523">
    <property type="term" value="F:RNA-DNA hybrid ribonuclease activity"/>
    <property type="evidence" value="ECO:0007669"/>
    <property type="project" value="InterPro"/>
</dbReference>
<sequence length="121" mass="13406">MDVAMALFPLYSRTQSRNTGAFDRASSLNRFTEKSAHLIGDNRLPDPDQVYADDLYDACFLVDASVVDTVAGIRVVLYRPGGNEIITMQSICTVSSVLEAELIAILTALERAWANQYHHQV</sequence>
<dbReference type="Pfam" id="PF13456">
    <property type="entry name" value="RVT_3"/>
    <property type="match status" value="1"/>
</dbReference>
<name>A0A7J6EFS6_CANSA</name>
<reference evidence="2 3" key="1">
    <citation type="journal article" date="2020" name="bioRxiv">
        <title>Sequence and annotation of 42 cannabis genomes reveals extensive copy number variation in cannabinoid synthesis and pathogen resistance genes.</title>
        <authorList>
            <person name="Mckernan K.J."/>
            <person name="Helbert Y."/>
            <person name="Kane L.T."/>
            <person name="Ebling H."/>
            <person name="Zhang L."/>
            <person name="Liu B."/>
            <person name="Eaton Z."/>
            <person name="Mclaughlin S."/>
            <person name="Kingan S."/>
            <person name="Baybayan P."/>
            <person name="Concepcion G."/>
            <person name="Jordan M."/>
            <person name="Riva A."/>
            <person name="Barbazuk W."/>
            <person name="Harkins T."/>
        </authorList>
    </citation>
    <scope>NUCLEOTIDE SEQUENCE [LARGE SCALE GENOMIC DNA]</scope>
    <source>
        <strain evidence="3">cv. Jamaican Lion 4</strain>
        <tissue evidence="2">Leaf</tissue>
    </source>
</reference>
<dbReference type="AlphaFoldDB" id="A0A7J6EFS6"/>
<dbReference type="InterPro" id="IPR002156">
    <property type="entry name" value="RNaseH_domain"/>
</dbReference>
<proteinExistence type="predicted"/>
<feature type="domain" description="RNase H type-1" evidence="1">
    <location>
        <begin position="63"/>
        <end position="119"/>
    </location>
</feature>